<dbReference type="EMBL" id="NIVX01000108">
    <property type="protein sequence ID" value="OWQ70469.1"/>
    <property type="molecule type" value="Genomic_DNA"/>
</dbReference>
<dbReference type="Proteomes" id="UP000197090">
    <property type="component" value="Unassembled WGS sequence"/>
</dbReference>
<evidence type="ECO:0000313" key="1">
    <source>
        <dbReference type="EMBL" id="OWQ70469.1"/>
    </source>
</evidence>
<organism evidence="1 2">
    <name type="scientific">Stenotrophomonas maltophilia</name>
    <name type="common">Pseudomonas maltophilia</name>
    <name type="synonym">Xanthomonas maltophilia</name>
    <dbReference type="NCBI Taxonomy" id="40324"/>
    <lineage>
        <taxon>Bacteria</taxon>
        <taxon>Pseudomonadati</taxon>
        <taxon>Pseudomonadota</taxon>
        <taxon>Gammaproteobacteria</taxon>
        <taxon>Lysobacterales</taxon>
        <taxon>Lysobacteraceae</taxon>
        <taxon>Stenotrophomonas</taxon>
        <taxon>Stenotrophomonas maltophilia group</taxon>
    </lineage>
</organism>
<evidence type="ECO:0008006" key="3">
    <source>
        <dbReference type="Google" id="ProtNLM"/>
    </source>
</evidence>
<comment type="caution">
    <text evidence="1">The sequence shown here is derived from an EMBL/GenBank/DDBJ whole genome shotgun (WGS) entry which is preliminary data.</text>
</comment>
<sequence>MPMLALILLFSSLFGDGCGPTEDALRSQILRTENRQAMHEAQPLQLYHLRQDRVLRLGSQQSPDDTGASPHPARAPVRVAQLWERVDGQWRIQRSISITH</sequence>
<proteinExistence type="predicted"/>
<reference evidence="1 2" key="1">
    <citation type="submission" date="2017-06" db="EMBL/GenBank/DDBJ databases">
        <authorList>
            <person name="Kim H.J."/>
            <person name="Triplett B.A."/>
        </authorList>
    </citation>
    <scope>NUCLEOTIDE SEQUENCE [LARGE SCALE GENOMIC DNA]</scope>
    <source>
        <strain evidence="1 2">594</strain>
    </source>
</reference>
<accession>A0A246HYW5</accession>
<dbReference type="RefSeq" id="WP_088497720.1">
    <property type="nucleotide sequence ID" value="NZ_CP104289.1"/>
</dbReference>
<protein>
    <recommendedName>
        <fullName evidence="3">DUF4440 domain-containing protein</fullName>
    </recommendedName>
</protein>
<dbReference type="AlphaFoldDB" id="A0A246HYW5"/>
<evidence type="ECO:0000313" key="2">
    <source>
        <dbReference type="Proteomes" id="UP000197090"/>
    </source>
</evidence>
<gene>
    <name evidence="1" type="ORF">CEE63_18295</name>
</gene>
<name>A0A246HYW5_STEMA</name>